<dbReference type="Gene3D" id="3.20.20.70">
    <property type="entry name" value="Aldolase class I"/>
    <property type="match status" value="1"/>
</dbReference>
<evidence type="ECO:0000313" key="2">
    <source>
        <dbReference type="Proteomes" id="UP000246702"/>
    </source>
</evidence>
<proteinExistence type="predicted"/>
<dbReference type="STRING" id="1450535.A0A317VPK5"/>
<organism evidence="1 2">
    <name type="scientific">Aspergillus sclerotioniger CBS 115572</name>
    <dbReference type="NCBI Taxonomy" id="1450535"/>
    <lineage>
        <taxon>Eukaryota</taxon>
        <taxon>Fungi</taxon>
        <taxon>Dikarya</taxon>
        <taxon>Ascomycota</taxon>
        <taxon>Pezizomycotina</taxon>
        <taxon>Eurotiomycetes</taxon>
        <taxon>Eurotiomycetidae</taxon>
        <taxon>Eurotiales</taxon>
        <taxon>Aspergillaceae</taxon>
        <taxon>Aspergillus</taxon>
        <taxon>Aspergillus subgen. Circumdati</taxon>
    </lineage>
</organism>
<dbReference type="SUPFAM" id="SSF51569">
    <property type="entry name" value="Aldolase"/>
    <property type="match status" value="1"/>
</dbReference>
<dbReference type="Proteomes" id="UP000246702">
    <property type="component" value="Unassembled WGS sequence"/>
</dbReference>
<gene>
    <name evidence="1" type="ORF">BO94DRAFT_209709</name>
</gene>
<protein>
    <submittedName>
        <fullName evidence="1">Uncharacterized protein</fullName>
    </submittedName>
</protein>
<keyword evidence="2" id="KW-1185">Reference proteome</keyword>
<dbReference type="EMBL" id="MSFK01000029">
    <property type="protein sequence ID" value="PWY75201.1"/>
    <property type="molecule type" value="Genomic_DNA"/>
</dbReference>
<name>A0A317VPK5_9EURO</name>
<evidence type="ECO:0000313" key="1">
    <source>
        <dbReference type="EMBL" id="PWY75201.1"/>
    </source>
</evidence>
<comment type="caution">
    <text evidence="1">The sequence shown here is derived from an EMBL/GenBank/DDBJ whole genome shotgun (WGS) entry which is preliminary data.</text>
</comment>
<dbReference type="AlphaFoldDB" id="A0A317VPK5"/>
<accession>A0A317VPK5</accession>
<dbReference type="InterPro" id="IPR013785">
    <property type="entry name" value="Aldolase_TIM"/>
</dbReference>
<sequence>MGKTNWLMRPKFCAVVQKWRRDSLASVVDHSVNDPFRSRAISAKFITQLFHVRQARQLLEGTGTQLQTFIGLLHGSDHTAVSVLQAQLALVDTAQELDMIINLGTLLSRNIAYVELDILHSGQLRGHGRGWHRGFGRVMLLFPVP</sequence>
<reference evidence="1 2" key="1">
    <citation type="submission" date="2016-12" db="EMBL/GenBank/DDBJ databases">
        <title>The genomes of Aspergillus section Nigri reveals drivers in fungal speciation.</title>
        <authorList>
            <consortium name="DOE Joint Genome Institute"/>
            <person name="Vesth T.C."/>
            <person name="Nybo J."/>
            <person name="Theobald S."/>
            <person name="Brandl J."/>
            <person name="Frisvad J.C."/>
            <person name="Nielsen K.F."/>
            <person name="Lyhne E.K."/>
            <person name="Kogle M.E."/>
            <person name="Kuo A."/>
            <person name="Riley R."/>
            <person name="Clum A."/>
            <person name="Nolan M."/>
            <person name="Lipzen A."/>
            <person name="Salamov A."/>
            <person name="Henrissat B."/>
            <person name="Wiebenga A."/>
            <person name="De Vries R.P."/>
            <person name="Grigoriev I.V."/>
            <person name="Mortensen U.H."/>
            <person name="Andersen M.R."/>
            <person name="Baker S.E."/>
        </authorList>
    </citation>
    <scope>NUCLEOTIDE SEQUENCE [LARGE SCALE GENOMIC DNA]</scope>
    <source>
        <strain evidence="1 2">CBS 115572</strain>
    </source>
</reference>
<dbReference type="GeneID" id="37108292"/>
<dbReference type="RefSeq" id="XP_025463828.1">
    <property type="nucleotide sequence ID" value="XM_025606149.1"/>
</dbReference>
<dbReference type="OrthoDB" id="70823at2759"/>